<comment type="caution">
    <text evidence="1">The sequence shown here is derived from an EMBL/GenBank/DDBJ whole genome shotgun (WGS) entry which is preliminary data.</text>
</comment>
<dbReference type="RefSeq" id="WP_263571651.1">
    <property type="nucleotide sequence ID" value="NZ_JAJIRN010000005.1"/>
</dbReference>
<keyword evidence="2" id="KW-1185">Reference proteome</keyword>
<sequence length="70" mass="7751">MNRNKSRFGRDGLNRTASGWTARALRVVCGRSIFLGLATATPGILVALKKINVVVLLKEPRHGYIRIFAE</sequence>
<dbReference type="EMBL" id="JAJIRN010000005">
    <property type="protein sequence ID" value="MCV2369068.1"/>
    <property type="molecule type" value="Genomic_DNA"/>
</dbReference>
<evidence type="ECO:0000313" key="2">
    <source>
        <dbReference type="Proteomes" id="UP001209701"/>
    </source>
</evidence>
<name>A0ABT2YG85_9BURK</name>
<dbReference type="Proteomes" id="UP001209701">
    <property type="component" value="Unassembled WGS sequence"/>
</dbReference>
<proteinExistence type="predicted"/>
<gene>
    <name evidence="1" type="ORF">LNV07_13350</name>
</gene>
<accession>A0ABT2YG85</accession>
<reference evidence="1 2" key="1">
    <citation type="submission" date="2021-11" db="EMBL/GenBank/DDBJ databases">
        <authorList>
            <person name="Liang Q."/>
            <person name="Mou H."/>
            <person name="Liu Z."/>
        </authorList>
    </citation>
    <scope>NUCLEOTIDE SEQUENCE [LARGE SCALE GENOMIC DNA]</scope>
    <source>
        <strain evidence="1 2">CHU3</strain>
    </source>
</reference>
<organism evidence="1 2">
    <name type="scientific">Roseateles oligotrophus</name>
    <dbReference type="NCBI Taxonomy" id="1769250"/>
    <lineage>
        <taxon>Bacteria</taxon>
        <taxon>Pseudomonadati</taxon>
        <taxon>Pseudomonadota</taxon>
        <taxon>Betaproteobacteria</taxon>
        <taxon>Burkholderiales</taxon>
        <taxon>Sphaerotilaceae</taxon>
        <taxon>Roseateles</taxon>
    </lineage>
</organism>
<protein>
    <submittedName>
        <fullName evidence="1">Uncharacterized protein</fullName>
    </submittedName>
</protein>
<evidence type="ECO:0000313" key="1">
    <source>
        <dbReference type="EMBL" id="MCV2369068.1"/>
    </source>
</evidence>